<name>A0ACA9LH33_9GLOM</name>
<evidence type="ECO:0000313" key="2">
    <source>
        <dbReference type="Proteomes" id="UP000789702"/>
    </source>
</evidence>
<accession>A0ACA9LH33</accession>
<proteinExistence type="predicted"/>
<gene>
    <name evidence="1" type="ORF">DHETER_LOCUS4348</name>
</gene>
<protein>
    <submittedName>
        <fullName evidence="1">2750_t:CDS:1</fullName>
    </submittedName>
</protein>
<comment type="caution">
    <text evidence="1">The sequence shown here is derived from an EMBL/GenBank/DDBJ whole genome shotgun (WGS) entry which is preliminary data.</text>
</comment>
<dbReference type="Proteomes" id="UP000789702">
    <property type="component" value="Unassembled WGS sequence"/>
</dbReference>
<evidence type="ECO:0000313" key="1">
    <source>
        <dbReference type="EMBL" id="CAG8530618.1"/>
    </source>
</evidence>
<dbReference type="EMBL" id="CAJVPU010004275">
    <property type="protein sequence ID" value="CAG8530618.1"/>
    <property type="molecule type" value="Genomic_DNA"/>
</dbReference>
<keyword evidence="2" id="KW-1185">Reference proteome</keyword>
<reference evidence="1" key="1">
    <citation type="submission" date="2021-06" db="EMBL/GenBank/DDBJ databases">
        <authorList>
            <person name="Kallberg Y."/>
            <person name="Tangrot J."/>
            <person name="Rosling A."/>
        </authorList>
    </citation>
    <scope>NUCLEOTIDE SEQUENCE</scope>
    <source>
        <strain evidence="1">IL203A</strain>
    </source>
</reference>
<organism evidence="1 2">
    <name type="scientific">Dentiscutata heterogama</name>
    <dbReference type="NCBI Taxonomy" id="1316150"/>
    <lineage>
        <taxon>Eukaryota</taxon>
        <taxon>Fungi</taxon>
        <taxon>Fungi incertae sedis</taxon>
        <taxon>Mucoromycota</taxon>
        <taxon>Glomeromycotina</taxon>
        <taxon>Glomeromycetes</taxon>
        <taxon>Diversisporales</taxon>
        <taxon>Gigasporaceae</taxon>
        <taxon>Dentiscutata</taxon>
    </lineage>
</organism>
<feature type="non-terminal residue" evidence="1">
    <location>
        <position position="100"/>
    </location>
</feature>
<sequence>MIFEINESFCSKEETVTLAVLIVEFLYIRGLKFKVDIIKGLRSIGAKVIHRGTKQPKGTIGIVVGLTMGNFTPDKITTVLEIAEPPELSELLEPLEQLPT</sequence>